<evidence type="ECO:0000313" key="3">
    <source>
        <dbReference type="EMBL" id="KAF8774882.1"/>
    </source>
</evidence>
<feature type="region of interest" description="Disordered" evidence="2">
    <location>
        <begin position="501"/>
        <end position="523"/>
    </location>
</feature>
<dbReference type="Proteomes" id="UP000807504">
    <property type="component" value="Unassembled WGS sequence"/>
</dbReference>
<comment type="caution">
    <text evidence="3">The sequence shown here is derived from an EMBL/GenBank/DDBJ whole genome shotgun (WGS) entry which is preliminary data.</text>
</comment>
<name>A0A8T0ELL0_ARGBR</name>
<reference evidence="3" key="2">
    <citation type="submission" date="2020-06" db="EMBL/GenBank/DDBJ databases">
        <authorList>
            <person name="Sheffer M."/>
        </authorList>
    </citation>
    <scope>NUCLEOTIDE SEQUENCE</scope>
</reference>
<keyword evidence="4" id="KW-1185">Reference proteome</keyword>
<sequence>MQRKDTILTILKTYEIYFDYMSKETNSSTEEDDNISRFKEFYKHKDYFDKLDFSSAVMFFDNLFHLKERLQLPNKVYLDIESNFFLFIFCRKYLERYEQSNYSYFVSRWITFQERLSLERQMCNFKEILDRTELSKDNIVAKLPEATVRTLINLPQIYGQFLIFRLQHYLNTATEITVKDLKSILIIERCLQVMGECCKESDFNSVQRIIALALPKDFTGHLKQIRNRLAHIKPHELLSRNNLEKDVELFVGIQSELIKLKKLLLKIYAAHKYEMDQLLILHSIKSVCKARKKSILEKHENQLRAILPSPEMEENQISMPSDSCQSSWKRYFDDMHTSLKNEINELNRNGNILDKNITSRYKLIIQNIISSTEEVLKKLKVADPQKIIEELDSHFWCLENILTFITKDPKLAMYRRTLMSTIKVRKSLFTGIRNGAHQYQKTNQSTTAITDDQPVADFGIIENQKSLRTEETYNNNQRDINPVNTFENFGVLFDTTLGSSTFPNENGDKESSHKRVKSYRTNDAETEINGENCENGFFQNMFNDDISEKINDTMECKQVDDIDGNTEHLQKLILTEENDLPFSETNNIIHDDWLLADIFNNYQDSTVNCEAEDPASMMDAERNWKKNSKFNAFKEDVATILNNYEVIAYNMFKKIPGKKERNIEFHFGCIEKYCLILKGWTILSKKEKESILESVPKQLQNIPELKQEIKSLLKEKNHVTKEIEVELKKLNLKNQEIKEIAENIKFGLINDAESIVDSARNYFLDLKNMLELEEIDKKECELLCKKLEIPDNVKDILMKLVPGQNKKIPGNQFEFLRNRIKMLKNILIDENVAIQQLWERAITPRRKMHVKEKIIQLYLNNSQIQAAVETLLFDCMTILSSKELKNLWKKTTNLFNGINLRNVLAHGHPLLESVRKRR</sequence>
<gene>
    <name evidence="3" type="ORF">HNY73_017387</name>
</gene>
<evidence type="ECO:0000256" key="2">
    <source>
        <dbReference type="SAM" id="MobiDB-lite"/>
    </source>
</evidence>
<keyword evidence="1" id="KW-0175">Coiled coil</keyword>
<feature type="coiled-coil region" evidence="1">
    <location>
        <begin position="702"/>
        <end position="740"/>
    </location>
</feature>
<organism evidence="3 4">
    <name type="scientific">Argiope bruennichi</name>
    <name type="common">Wasp spider</name>
    <name type="synonym">Aranea bruennichi</name>
    <dbReference type="NCBI Taxonomy" id="94029"/>
    <lineage>
        <taxon>Eukaryota</taxon>
        <taxon>Metazoa</taxon>
        <taxon>Ecdysozoa</taxon>
        <taxon>Arthropoda</taxon>
        <taxon>Chelicerata</taxon>
        <taxon>Arachnida</taxon>
        <taxon>Araneae</taxon>
        <taxon>Araneomorphae</taxon>
        <taxon>Entelegynae</taxon>
        <taxon>Araneoidea</taxon>
        <taxon>Araneidae</taxon>
        <taxon>Argiope</taxon>
    </lineage>
</organism>
<proteinExistence type="predicted"/>
<reference evidence="3" key="1">
    <citation type="journal article" date="2020" name="bioRxiv">
        <title>Chromosome-level reference genome of the European wasp spider Argiope bruennichi: a resource for studies on range expansion and evolutionary adaptation.</title>
        <authorList>
            <person name="Sheffer M.M."/>
            <person name="Hoppe A."/>
            <person name="Krehenwinkel H."/>
            <person name="Uhl G."/>
            <person name="Kuss A.W."/>
            <person name="Jensen L."/>
            <person name="Jensen C."/>
            <person name="Gillespie R.G."/>
            <person name="Hoff K.J."/>
            <person name="Prost S."/>
        </authorList>
    </citation>
    <scope>NUCLEOTIDE SEQUENCE</scope>
</reference>
<evidence type="ECO:0000256" key="1">
    <source>
        <dbReference type="SAM" id="Coils"/>
    </source>
</evidence>
<evidence type="ECO:0000313" key="4">
    <source>
        <dbReference type="Proteomes" id="UP000807504"/>
    </source>
</evidence>
<dbReference type="AlphaFoldDB" id="A0A8T0ELL0"/>
<accession>A0A8T0ELL0</accession>
<protein>
    <submittedName>
        <fullName evidence="3">Uncharacterized protein</fullName>
    </submittedName>
</protein>
<dbReference type="EMBL" id="JABXBU010002227">
    <property type="protein sequence ID" value="KAF8774882.1"/>
    <property type="molecule type" value="Genomic_DNA"/>
</dbReference>